<evidence type="ECO:0000313" key="3">
    <source>
        <dbReference type="EMBL" id="KKK65355.1"/>
    </source>
</evidence>
<comment type="similarity">
    <text evidence="1">Belongs to the NAD(P)-dependent epimerase/dehydratase family.</text>
</comment>
<comment type="caution">
    <text evidence="3">The sequence shown here is derived from an EMBL/GenBank/DDBJ whole genome shotgun (WGS) entry which is preliminary data.</text>
</comment>
<dbReference type="Gene3D" id="3.40.50.720">
    <property type="entry name" value="NAD(P)-binding Rossmann-like Domain"/>
    <property type="match status" value="1"/>
</dbReference>
<name>A0A0F8XVU3_9ZZZZ</name>
<dbReference type="PANTHER" id="PTHR43000">
    <property type="entry name" value="DTDP-D-GLUCOSE 4,6-DEHYDRATASE-RELATED"/>
    <property type="match status" value="1"/>
</dbReference>
<sequence>MNVLVTGANGSLGNYLCEELVARGHTVRAMTHYNTHNLARLRDRLEIVKADIRFQDECNEATADCDCIIHLAACIHIDRSRYYPQLFYETNVRGTMNLLEAARRHDCRMVYMSTCEIIGNIPEGKADEEYPFKQPRSPYAASKYAAEAYCHSYHATYDLPVNIVRGFNLCGPRQKIGSKGALIPTFVDLALKGQPPTIYGDGQQIRDYTDVRDIVKGLRLLAESTHQGELFHLCSGIETTVNTIADLIIELTGSNLTPVHGSARPGELLRSVGDNAKAQKLLGWTPE</sequence>
<dbReference type="SUPFAM" id="SSF51735">
    <property type="entry name" value="NAD(P)-binding Rossmann-fold domains"/>
    <property type="match status" value="1"/>
</dbReference>
<proteinExistence type="inferred from homology"/>
<dbReference type="Gene3D" id="3.90.25.10">
    <property type="entry name" value="UDP-galactose 4-epimerase, domain 1"/>
    <property type="match status" value="1"/>
</dbReference>
<protein>
    <recommendedName>
        <fullName evidence="2">NAD-dependent epimerase/dehydratase domain-containing protein</fullName>
    </recommendedName>
</protein>
<dbReference type="AlphaFoldDB" id="A0A0F8XVU3"/>
<dbReference type="InterPro" id="IPR001509">
    <property type="entry name" value="Epimerase_deHydtase"/>
</dbReference>
<evidence type="ECO:0000256" key="1">
    <source>
        <dbReference type="ARBA" id="ARBA00007637"/>
    </source>
</evidence>
<feature type="non-terminal residue" evidence="3">
    <location>
        <position position="287"/>
    </location>
</feature>
<dbReference type="EMBL" id="LAZR01060597">
    <property type="protein sequence ID" value="KKK65355.1"/>
    <property type="molecule type" value="Genomic_DNA"/>
</dbReference>
<evidence type="ECO:0000259" key="2">
    <source>
        <dbReference type="Pfam" id="PF01370"/>
    </source>
</evidence>
<gene>
    <name evidence="3" type="ORF">LCGC14_2974970</name>
</gene>
<dbReference type="Pfam" id="PF01370">
    <property type="entry name" value="Epimerase"/>
    <property type="match status" value="1"/>
</dbReference>
<reference evidence="3" key="1">
    <citation type="journal article" date="2015" name="Nature">
        <title>Complex archaea that bridge the gap between prokaryotes and eukaryotes.</title>
        <authorList>
            <person name="Spang A."/>
            <person name="Saw J.H."/>
            <person name="Jorgensen S.L."/>
            <person name="Zaremba-Niedzwiedzka K."/>
            <person name="Martijn J."/>
            <person name="Lind A.E."/>
            <person name="van Eijk R."/>
            <person name="Schleper C."/>
            <person name="Guy L."/>
            <person name="Ettema T.J."/>
        </authorList>
    </citation>
    <scope>NUCLEOTIDE SEQUENCE</scope>
</reference>
<feature type="domain" description="NAD-dependent epimerase/dehydratase" evidence="2">
    <location>
        <begin position="3"/>
        <end position="228"/>
    </location>
</feature>
<organism evidence="3">
    <name type="scientific">marine sediment metagenome</name>
    <dbReference type="NCBI Taxonomy" id="412755"/>
    <lineage>
        <taxon>unclassified sequences</taxon>
        <taxon>metagenomes</taxon>
        <taxon>ecological metagenomes</taxon>
    </lineage>
</organism>
<dbReference type="InterPro" id="IPR036291">
    <property type="entry name" value="NAD(P)-bd_dom_sf"/>
</dbReference>
<accession>A0A0F8XVU3</accession>